<dbReference type="RefSeq" id="WP_136459372.1">
    <property type="nucleotide sequence ID" value="NZ_SRSF01000004.1"/>
</dbReference>
<keyword evidence="1" id="KW-1133">Transmembrane helix</keyword>
<evidence type="ECO:0000313" key="2">
    <source>
        <dbReference type="EMBL" id="THH39283.1"/>
    </source>
</evidence>
<keyword evidence="1" id="KW-0812">Transmembrane</keyword>
<feature type="transmembrane region" description="Helical" evidence="1">
    <location>
        <begin position="186"/>
        <end position="206"/>
    </location>
</feature>
<evidence type="ECO:0008006" key="4">
    <source>
        <dbReference type="Google" id="ProtNLM"/>
    </source>
</evidence>
<feature type="transmembrane region" description="Helical" evidence="1">
    <location>
        <begin position="237"/>
        <end position="256"/>
    </location>
</feature>
<organism evidence="2 3">
    <name type="scientific">Neolewinella litorea</name>
    <dbReference type="NCBI Taxonomy" id="2562452"/>
    <lineage>
        <taxon>Bacteria</taxon>
        <taxon>Pseudomonadati</taxon>
        <taxon>Bacteroidota</taxon>
        <taxon>Saprospiria</taxon>
        <taxon>Saprospirales</taxon>
        <taxon>Lewinellaceae</taxon>
        <taxon>Neolewinella</taxon>
    </lineage>
</organism>
<evidence type="ECO:0000313" key="3">
    <source>
        <dbReference type="Proteomes" id="UP000308528"/>
    </source>
</evidence>
<keyword evidence="3" id="KW-1185">Reference proteome</keyword>
<accession>A0A4V3XL31</accession>
<feature type="transmembrane region" description="Helical" evidence="1">
    <location>
        <begin position="421"/>
        <end position="439"/>
    </location>
</feature>
<comment type="caution">
    <text evidence="2">The sequence shown here is derived from an EMBL/GenBank/DDBJ whole genome shotgun (WGS) entry which is preliminary data.</text>
</comment>
<feature type="transmembrane region" description="Helical" evidence="1">
    <location>
        <begin position="213"/>
        <end position="231"/>
    </location>
</feature>
<name>A0A4V3XL31_9BACT</name>
<evidence type="ECO:0000256" key="1">
    <source>
        <dbReference type="SAM" id="Phobius"/>
    </source>
</evidence>
<protein>
    <recommendedName>
        <fullName evidence="4">O-antigen ligase domain-containing protein</fullName>
    </recommendedName>
</protein>
<feature type="transmembrane region" description="Helical" evidence="1">
    <location>
        <begin position="102"/>
        <end position="125"/>
    </location>
</feature>
<dbReference type="OrthoDB" id="1491081at2"/>
<gene>
    <name evidence="2" type="ORF">E4021_11030</name>
</gene>
<feature type="transmembrane region" description="Helical" evidence="1">
    <location>
        <begin position="398"/>
        <end position="415"/>
    </location>
</feature>
<dbReference type="AlphaFoldDB" id="A0A4V3XL31"/>
<feature type="transmembrane region" description="Helical" evidence="1">
    <location>
        <begin position="76"/>
        <end position="96"/>
    </location>
</feature>
<reference evidence="2 3" key="1">
    <citation type="submission" date="2019-04" db="EMBL/GenBank/DDBJ databases">
        <title>Lewinella litorea sp. nov., isolated from a marine sand.</title>
        <authorList>
            <person name="Yoon J.-H."/>
        </authorList>
    </citation>
    <scope>NUCLEOTIDE SEQUENCE [LARGE SCALE GENOMIC DNA]</scope>
    <source>
        <strain evidence="2 3">HSMS-39</strain>
    </source>
</reference>
<feature type="transmembrane region" description="Helical" evidence="1">
    <location>
        <begin position="368"/>
        <end position="386"/>
    </location>
</feature>
<dbReference type="Proteomes" id="UP000308528">
    <property type="component" value="Unassembled WGS sequence"/>
</dbReference>
<feature type="transmembrane region" description="Helical" evidence="1">
    <location>
        <begin position="137"/>
        <end position="155"/>
    </location>
</feature>
<dbReference type="EMBL" id="SRSF01000004">
    <property type="protein sequence ID" value="THH39283.1"/>
    <property type="molecule type" value="Genomic_DNA"/>
</dbReference>
<feature type="transmembrane region" description="Helical" evidence="1">
    <location>
        <begin position="263"/>
        <end position="283"/>
    </location>
</feature>
<proteinExistence type="predicted"/>
<keyword evidence="1" id="KW-0472">Membrane</keyword>
<sequence>MNAAVLQRPLAPPPAAVEQQHRLTKRLIWLYLLLLLFEGALRKWVLPGLQAPLLIVRDPVALLIILQAANRHVRILNPYTLVIFFTTILSFLMTFLSGHQNLYVAIYGLRITILHFPLIFIIGQVFSRLDVERMGKFLLWVAPFMTVLIALQFYSPQSAWVNRAVGGGEGGGFDGAMGYFRPPGTFSFTNGTTLFFSLTAVFVFYFWQATRKVNFLILLAASVGIIVAIPLAISRGYLFQLIITAVFFVMGSLVGGGRAVGRLGLAAVALPILLMILSGFDFVQNGITVFTDRFTKASLAEGGLEGTLGDRFIGSMIEAVGGADDLPFWGQGLGKGTIVGATLLTGSSDTFLVAEGEWGRVIGEMGPLLGILTILTRVVLAIHFLVRSVIYVFRRQPLPWLLTSFGLVQIITANWSQPTALGFAVVTGGLLIASFNEPAENRAYAA</sequence>